<proteinExistence type="predicted"/>
<protein>
    <submittedName>
        <fullName evidence="1">Uncharacterized protein</fullName>
    </submittedName>
</protein>
<reference evidence="1 2" key="1">
    <citation type="submission" date="2013-01" db="EMBL/GenBank/DDBJ databases">
        <authorList>
            <person name="Fiebig A."/>
            <person name="Goeker M."/>
            <person name="Klenk H.-P.P."/>
        </authorList>
    </citation>
    <scope>NUCLEOTIDE SEQUENCE [LARGE SCALE GENOMIC DNA]</scope>
    <source>
        <strain evidence="1 2">DSM 24838</strain>
    </source>
</reference>
<dbReference type="EMBL" id="AONG01000010">
    <property type="protein sequence ID" value="KIQ69278.1"/>
    <property type="molecule type" value="Genomic_DNA"/>
</dbReference>
<organism evidence="1 2">
    <name type="scientific">Wenxinia marina DSM 24838</name>
    <dbReference type="NCBI Taxonomy" id="1123501"/>
    <lineage>
        <taxon>Bacteria</taxon>
        <taxon>Pseudomonadati</taxon>
        <taxon>Pseudomonadota</taxon>
        <taxon>Alphaproteobacteria</taxon>
        <taxon>Rhodobacterales</taxon>
        <taxon>Roseobacteraceae</taxon>
        <taxon>Wenxinia</taxon>
    </lineage>
</organism>
<keyword evidence="2" id="KW-1185">Reference proteome</keyword>
<name>A0A0D0QE39_9RHOB</name>
<accession>A0A0D0QE39</accession>
<evidence type="ECO:0000313" key="1">
    <source>
        <dbReference type="EMBL" id="KIQ69278.1"/>
    </source>
</evidence>
<dbReference type="STRING" id="1123501.Wenmar_02349"/>
<dbReference type="Proteomes" id="UP000035100">
    <property type="component" value="Unassembled WGS sequence"/>
</dbReference>
<evidence type="ECO:0000313" key="2">
    <source>
        <dbReference type="Proteomes" id="UP000035100"/>
    </source>
</evidence>
<sequence length="147" mass="16561">MTQPTRRAVIAAGTSLIVAGAVTGVAIGRDVPMTDLFRRVLERYLGHLNMPDDDLDQFANAFSERRGWQVPHGKLASGYEAAHIVGLPEMSRRILPAEYNRRLEAFDRHLLGDFYLYTTIGYREDPQEEVYYLGPTPCQNPFAEFAA</sequence>
<gene>
    <name evidence="1" type="ORF">Wenmar_02349</name>
</gene>
<dbReference type="RefSeq" id="WP_157236478.1">
    <property type="nucleotide sequence ID" value="NZ_KB902292.1"/>
</dbReference>
<comment type="caution">
    <text evidence="1">The sequence shown here is derived from an EMBL/GenBank/DDBJ whole genome shotgun (WGS) entry which is preliminary data.</text>
</comment>
<dbReference type="AlphaFoldDB" id="A0A0D0QE39"/>